<comment type="caution">
    <text evidence="2">The sequence shown here is derived from an EMBL/GenBank/DDBJ whole genome shotgun (WGS) entry which is preliminary data.</text>
</comment>
<protein>
    <submittedName>
        <fullName evidence="2">Uncharacterized protein</fullName>
    </submittedName>
</protein>
<evidence type="ECO:0000313" key="2">
    <source>
        <dbReference type="EMBL" id="KYO17958.1"/>
    </source>
</evidence>
<keyword evidence="3" id="KW-1185">Reference proteome</keyword>
<gene>
    <name evidence="2" type="ORF">Y1Q_0011586</name>
</gene>
<organism evidence="2 3">
    <name type="scientific">Alligator mississippiensis</name>
    <name type="common">American alligator</name>
    <dbReference type="NCBI Taxonomy" id="8496"/>
    <lineage>
        <taxon>Eukaryota</taxon>
        <taxon>Metazoa</taxon>
        <taxon>Chordata</taxon>
        <taxon>Craniata</taxon>
        <taxon>Vertebrata</taxon>
        <taxon>Euteleostomi</taxon>
        <taxon>Archelosauria</taxon>
        <taxon>Archosauria</taxon>
        <taxon>Crocodylia</taxon>
        <taxon>Alligatoridae</taxon>
        <taxon>Alligatorinae</taxon>
        <taxon>Alligator</taxon>
    </lineage>
</organism>
<dbReference type="AlphaFoldDB" id="A0A151M0C4"/>
<proteinExistence type="predicted"/>
<sequence length="96" mass="10681">MKPHVGSTLLTPIGVMEPQGTPPLAQGRETEADTPARSRNVLEKMLAVWSGEFPVPHPPCFRSSCWIQWLLASSYRDQAKQKAALDPFYYANQGPK</sequence>
<name>A0A151M0C4_ALLMI</name>
<evidence type="ECO:0000256" key="1">
    <source>
        <dbReference type="SAM" id="MobiDB-lite"/>
    </source>
</evidence>
<accession>A0A151M0C4</accession>
<dbReference type="EMBL" id="AKHW03006853">
    <property type="protein sequence ID" value="KYO17958.1"/>
    <property type="molecule type" value="Genomic_DNA"/>
</dbReference>
<reference evidence="2 3" key="1">
    <citation type="journal article" date="2012" name="Genome Biol.">
        <title>Sequencing three crocodilian genomes to illuminate the evolution of archosaurs and amniotes.</title>
        <authorList>
            <person name="St John J.A."/>
            <person name="Braun E.L."/>
            <person name="Isberg S.R."/>
            <person name="Miles L.G."/>
            <person name="Chong A.Y."/>
            <person name="Gongora J."/>
            <person name="Dalzell P."/>
            <person name="Moran C."/>
            <person name="Bed'hom B."/>
            <person name="Abzhanov A."/>
            <person name="Burgess S.C."/>
            <person name="Cooksey A.M."/>
            <person name="Castoe T.A."/>
            <person name="Crawford N.G."/>
            <person name="Densmore L.D."/>
            <person name="Drew J.C."/>
            <person name="Edwards S.V."/>
            <person name="Faircloth B.C."/>
            <person name="Fujita M.K."/>
            <person name="Greenwold M.J."/>
            <person name="Hoffmann F.G."/>
            <person name="Howard J.M."/>
            <person name="Iguchi T."/>
            <person name="Janes D.E."/>
            <person name="Khan S.Y."/>
            <person name="Kohno S."/>
            <person name="de Koning A.J."/>
            <person name="Lance S.L."/>
            <person name="McCarthy F.M."/>
            <person name="McCormack J.E."/>
            <person name="Merchant M.E."/>
            <person name="Peterson D.G."/>
            <person name="Pollock D.D."/>
            <person name="Pourmand N."/>
            <person name="Raney B.J."/>
            <person name="Roessler K.A."/>
            <person name="Sanford J.R."/>
            <person name="Sawyer R.H."/>
            <person name="Schmidt C.J."/>
            <person name="Triplett E.W."/>
            <person name="Tuberville T.D."/>
            <person name="Venegas-Anaya M."/>
            <person name="Howard J.T."/>
            <person name="Jarvis E.D."/>
            <person name="Guillette L.J.Jr."/>
            <person name="Glenn T.C."/>
            <person name="Green R.E."/>
            <person name="Ray D.A."/>
        </authorList>
    </citation>
    <scope>NUCLEOTIDE SEQUENCE [LARGE SCALE GENOMIC DNA]</scope>
    <source>
        <strain evidence="2">KSC_2009_1</strain>
    </source>
</reference>
<evidence type="ECO:0000313" key="3">
    <source>
        <dbReference type="Proteomes" id="UP000050525"/>
    </source>
</evidence>
<feature type="region of interest" description="Disordered" evidence="1">
    <location>
        <begin position="1"/>
        <end position="36"/>
    </location>
</feature>
<dbReference type="Proteomes" id="UP000050525">
    <property type="component" value="Unassembled WGS sequence"/>
</dbReference>